<dbReference type="Proteomes" id="UP000257004">
    <property type="component" value="Unassembled WGS sequence"/>
</dbReference>
<dbReference type="Pfam" id="PF16250">
    <property type="entry name" value="DUF4907"/>
    <property type="match status" value="1"/>
</dbReference>
<comment type="caution">
    <text evidence="1">The sequence shown here is derived from an EMBL/GenBank/DDBJ whole genome shotgun (WGS) entry which is preliminary data.</text>
</comment>
<name>A0A3D9FQF0_9FLAO</name>
<dbReference type="AlphaFoldDB" id="A0A3D9FQF0"/>
<dbReference type="RefSeq" id="WP_115889660.1">
    <property type="nucleotide sequence ID" value="NZ_QRDQ01000011.1"/>
</dbReference>
<dbReference type="InterPro" id="IPR032593">
    <property type="entry name" value="DUF4907"/>
</dbReference>
<dbReference type="EMBL" id="QRDQ01000011">
    <property type="protein sequence ID" value="RED21938.1"/>
    <property type="molecule type" value="Genomic_DNA"/>
</dbReference>
<dbReference type="OrthoDB" id="674043at2"/>
<gene>
    <name evidence="1" type="ORF">BD847_3427</name>
</gene>
<organism evidence="1 2">
    <name type="scientific">Flavobacterium cutihirudinis</name>
    <dbReference type="NCBI Taxonomy" id="1265740"/>
    <lineage>
        <taxon>Bacteria</taxon>
        <taxon>Pseudomonadati</taxon>
        <taxon>Bacteroidota</taxon>
        <taxon>Flavobacteriia</taxon>
        <taxon>Flavobacteriales</taxon>
        <taxon>Flavobacteriaceae</taxon>
        <taxon>Flavobacterium</taxon>
    </lineage>
</organism>
<protein>
    <submittedName>
        <fullName evidence="1">Uncharacterized protein DUF4907</fullName>
    </submittedName>
</protein>
<accession>A0A3D9FQF0</accession>
<keyword evidence="2" id="KW-1185">Reference proteome</keyword>
<proteinExistence type="predicted"/>
<sequence length="110" mass="12664">MMIINNSKFFWSKIQKNLLFFVLVSLFIGCTKKETLQMDSFRTTSGWGYTIAYKDKILIKQSVIPVITDNKSFESKEDALKVGNLVIQKLNEHSSPTVTKNDLILLKIKF</sequence>
<evidence type="ECO:0000313" key="1">
    <source>
        <dbReference type="EMBL" id="RED21938.1"/>
    </source>
</evidence>
<reference evidence="1 2" key="1">
    <citation type="submission" date="2018-07" db="EMBL/GenBank/DDBJ databases">
        <title>Genomic Encyclopedia of Archaeal and Bacterial Type Strains, Phase II (KMG-II): from individual species to whole genera.</title>
        <authorList>
            <person name="Goeker M."/>
        </authorList>
    </citation>
    <scope>NUCLEOTIDE SEQUENCE [LARGE SCALE GENOMIC DNA]</scope>
    <source>
        <strain evidence="1 2">DSM 25795</strain>
    </source>
</reference>
<evidence type="ECO:0000313" key="2">
    <source>
        <dbReference type="Proteomes" id="UP000257004"/>
    </source>
</evidence>